<dbReference type="EMBL" id="LAZR01059713">
    <property type="protein sequence ID" value="KKK67228.1"/>
    <property type="molecule type" value="Genomic_DNA"/>
</dbReference>
<protein>
    <submittedName>
        <fullName evidence="1">Uncharacterized protein</fullName>
    </submittedName>
</protein>
<feature type="non-terminal residue" evidence="1">
    <location>
        <position position="20"/>
    </location>
</feature>
<gene>
    <name evidence="1" type="ORF">LCGC14_2956140</name>
</gene>
<name>A0A0F8XEE5_9ZZZZ</name>
<evidence type="ECO:0000313" key="1">
    <source>
        <dbReference type="EMBL" id="KKK67228.1"/>
    </source>
</evidence>
<reference evidence="1" key="1">
    <citation type="journal article" date="2015" name="Nature">
        <title>Complex archaea that bridge the gap between prokaryotes and eukaryotes.</title>
        <authorList>
            <person name="Spang A."/>
            <person name="Saw J.H."/>
            <person name="Jorgensen S.L."/>
            <person name="Zaremba-Niedzwiedzka K."/>
            <person name="Martijn J."/>
            <person name="Lind A.E."/>
            <person name="van Eijk R."/>
            <person name="Schleper C."/>
            <person name="Guy L."/>
            <person name="Ettema T.J."/>
        </authorList>
    </citation>
    <scope>NUCLEOTIDE SEQUENCE</scope>
</reference>
<organism evidence="1">
    <name type="scientific">marine sediment metagenome</name>
    <dbReference type="NCBI Taxonomy" id="412755"/>
    <lineage>
        <taxon>unclassified sequences</taxon>
        <taxon>metagenomes</taxon>
        <taxon>ecological metagenomes</taxon>
    </lineage>
</organism>
<proteinExistence type="predicted"/>
<sequence length="20" mass="2318">MWEIIRADYHTDAVAGLLKD</sequence>
<comment type="caution">
    <text evidence="1">The sequence shown here is derived from an EMBL/GenBank/DDBJ whole genome shotgun (WGS) entry which is preliminary data.</text>
</comment>
<accession>A0A0F8XEE5</accession>
<dbReference type="AlphaFoldDB" id="A0A0F8XEE5"/>